<protein>
    <submittedName>
        <fullName evidence="3">Glycosyltransferase family 9 protein</fullName>
    </submittedName>
</protein>
<dbReference type="GO" id="GO:0008713">
    <property type="term" value="F:ADP-heptose-lipopolysaccharide heptosyltransferase activity"/>
    <property type="evidence" value="ECO:0007669"/>
    <property type="project" value="TreeGrafter"/>
</dbReference>
<keyword evidence="2 3" id="KW-0808">Transferase</keyword>
<name>A0A832G7Z2_9BACT</name>
<dbReference type="CDD" id="cd03789">
    <property type="entry name" value="GT9_LPS_heptosyltransferase"/>
    <property type="match status" value="1"/>
</dbReference>
<dbReference type="PANTHER" id="PTHR30160:SF1">
    <property type="entry name" value="LIPOPOLYSACCHARIDE 1,2-N-ACETYLGLUCOSAMINETRANSFERASE-RELATED"/>
    <property type="match status" value="1"/>
</dbReference>
<dbReference type="Pfam" id="PF01075">
    <property type="entry name" value="Glyco_transf_9"/>
    <property type="match status" value="1"/>
</dbReference>
<dbReference type="Gene3D" id="3.40.50.2000">
    <property type="entry name" value="Glycogen Phosphorylase B"/>
    <property type="match status" value="2"/>
</dbReference>
<dbReference type="AlphaFoldDB" id="A0A832G7Z2"/>
<dbReference type="GO" id="GO:0009244">
    <property type="term" value="P:lipopolysaccharide core region biosynthetic process"/>
    <property type="evidence" value="ECO:0007669"/>
    <property type="project" value="TreeGrafter"/>
</dbReference>
<gene>
    <name evidence="3" type="ORF">ENS56_12955</name>
</gene>
<sequence length="338" mass="38555">MKKILYIQTAFPGDSILSLPALEKLKELNPDSLIDVLCISSTQEIFSAASYVDNVLVIDKRGKHKSFFALVSFAGELRNRKYDAIYSSHRSLRTSILVLLSEVEETYGFSNSAIKYVYKNIVRYNLNKHEVQRNFDLIGFKYDENSWKVQPKLNYSDYVKIKVTNFLKEIDENKIIALAPGSIWATKRYPKEKWQKIANYFLTRHFNVILIGGKDDEELCESILQNSTGNVFNAAGKFSIVESIKLLSHCNLLISNDSAPTHFGMCAGIKVLTIYCSTIPQFGFFPYIFGSRFLSFDDLSCKPCGIHGYQECPLNHFNCANKLHEDEVIKVAEEMLNE</sequence>
<comment type="caution">
    <text evidence="3">The sequence shown here is derived from an EMBL/GenBank/DDBJ whole genome shotgun (WGS) entry which is preliminary data.</text>
</comment>
<accession>A0A832G7Z2</accession>
<dbReference type="SUPFAM" id="SSF53756">
    <property type="entry name" value="UDP-Glycosyltransferase/glycogen phosphorylase"/>
    <property type="match status" value="1"/>
</dbReference>
<proteinExistence type="predicted"/>
<dbReference type="InterPro" id="IPR002201">
    <property type="entry name" value="Glyco_trans_9"/>
</dbReference>
<dbReference type="PANTHER" id="PTHR30160">
    <property type="entry name" value="TETRAACYLDISACCHARIDE 4'-KINASE-RELATED"/>
    <property type="match status" value="1"/>
</dbReference>
<evidence type="ECO:0000256" key="1">
    <source>
        <dbReference type="ARBA" id="ARBA00022676"/>
    </source>
</evidence>
<reference evidence="3" key="1">
    <citation type="journal article" date="2020" name="mSystems">
        <title>Genome- and Community-Level Interaction Insights into Carbon Utilization and Element Cycling Functions of Hydrothermarchaeota in Hydrothermal Sediment.</title>
        <authorList>
            <person name="Zhou Z."/>
            <person name="Liu Y."/>
            <person name="Xu W."/>
            <person name="Pan J."/>
            <person name="Luo Z.H."/>
            <person name="Li M."/>
        </authorList>
    </citation>
    <scope>NUCLEOTIDE SEQUENCE [LARGE SCALE GENOMIC DNA]</scope>
    <source>
        <strain evidence="3">SpSt-500</strain>
    </source>
</reference>
<evidence type="ECO:0000313" key="3">
    <source>
        <dbReference type="EMBL" id="HGT48938.1"/>
    </source>
</evidence>
<dbReference type="InterPro" id="IPR051199">
    <property type="entry name" value="LPS_LOS_Heptosyltrfase"/>
</dbReference>
<keyword evidence="1" id="KW-0328">Glycosyltransferase</keyword>
<evidence type="ECO:0000256" key="2">
    <source>
        <dbReference type="ARBA" id="ARBA00022679"/>
    </source>
</evidence>
<organism evidence="3">
    <name type="scientific">Ignavibacterium album</name>
    <dbReference type="NCBI Taxonomy" id="591197"/>
    <lineage>
        <taxon>Bacteria</taxon>
        <taxon>Pseudomonadati</taxon>
        <taxon>Ignavibacteriota</taxon>
        <taxon>Ignavibacteria</taxon>
        <taxon>Ignavibacteriales</taxon>
        <taxon>Ignavibacteriaceae</taxon>
        <taxon>Ignavibacterium</taxon>
    </lineage>
</organism>
<dbReference type="EMBL" id="DSVI01000020">
    <property type="protein sequence ID" value="HGT48938.1"/>
    <property type="molecule type" value="Genomic_DNA"/>
</dbReference>
<dbReference type="GO" id="GO:0005829">
    <property type="term" value="C:cytosol"/>
    <property type="evidence" value="ECO:0007669"/>
    <property type="project" value="TreeGrafter"/>
</dbReference>